<dbReference type="Proteomes" id="UP001371305">
    <property type="component" value="Unassembled WGS sequence"/>
</dbReference>
<name>A0ABU9B5D0_9BACT</name>
<keyword evidence="4" id="KW-1185">Reference proteome</keyword>
<accession>A0ABU9B5D0</accession>
<comment type="caution">
    <text evidence="3">The sequence shown here is derived from an EMBL/GenBank/DDBJ whole genome shotgun (WGS) entry which is preliminary data.</text>
</comment>
<evidence type="ECO:0000259" key="1">
    <source>
        <dbReference type="Pfam" id="PF10592"/>
    </source>
</evidence>
<proteinExistence type="predicted"/>
<gene>
    <name evidence="3" type="ORF">WKV53_28380</name>
</gene>
<feature type="domain" description="Abortive phage infection protein C-terminal" evidence="1">
    <location>
        <begin position="245"/>
        <end position="561"/>
    </location>
</feature>
<protein>
    <submittedName>
        <fullName evidence="3">AIPR family protein</fullName>
    </submittedName>
</protein>
<evidence type="ECO:0000259" key="2">
    <source>
        <dbReference type="Pfam" id="PF22879"/>
    </source>
</evidence>
<organism evidence="3 4">
    <name type="scientific">Luteolibacter soli</name>
    <dbReference type="NCBI Taxonomy" id="3135280"/>
    <lineage>
        <taxon>Bacteria</taxon>
        <taxon>Pseudomonadati</taxon>
        <taxon>Verrucomicrobiota</taxon>
        <taxon>Verrucomicrobiia</taxon>
        <taxon>Verrucomicrobiales</taxon>
        <taxon>Verrucomicrobiaceae</taxon>
        <taxon>Luteolibacter</taxon>
    </lineage>
</organism>
<dbReference type="RefSeq" id="WP_341408238.1">
    <property type="nucleotide sequence ID" value="NZ_JBBUKT010000021.1"/>
</dbReference>
<dbReference type="Pfam" id="PF10592">
    <property type="entry name" value="AIPR"/>
    <property type="match status" value="1"/>
</dbReference>
<dbReference type="InterPro" id="IPR055101">
    <property type="entry name" value="AIPR_N"/>
</dbReference>
<sequence>MILEQFAENYRQQVFARCAGNEDGQMREEAFTEEMLEDLTEAGEISEAETCYYRSDARGQAPATKLNAYCFAGDGVTLDLFVCIYDDDAAIHTVTAAEVLRHFKLARGFLQRSMDGFYTLLEESHEVFDVARRIHELRDSLSTVRIYLLTNGIAKVPKGERFDEAAGVLGDIELKPILWDLAKIHQFHESGRQREAIELDFSNEPGGGIPCLGQGEAREEYRTFLAFFPGATLARIYGDFGPRLLERNVRAFLQVKGKVNAGIQQTISETPHRFLAYNNGISATAQAVVLEEVRSGLYVLRSATDFQIVNGGQTTAGIYHAWKKEKADISGVVVQVKLTQAKDAKVLEELVPLISLYANSQNKVNTADFSANGPFHQKLENLSRTTPALGSDGMQRGTYWYYERARGSYLDDKARAGTPAKIEQWQKQHPMTQKFTKTDLAKYENSWDELPHLVSRGAEKNFAHWTSDREDNGWPVVDEIYFKRLVAKAILFRRTEQIVSKQDYPGYRANIVTYSIAWLARSTGHRIDLDEIWRLQGVSSNLVQAIDSVAYSAREHITKPPGGRNITEWCKKEECWNDFRSALIDLPKGLAIEFSDLPLDAPRTGGERLEERWEAVRIHFTECRKPIGEVALKAGTPWPSGRWQHAVCDYAKLNWSQIRAKRSFATSKQRALVATLEWAFSNEMA</sequence>
<feature type="domain" description="Abortive infection phage resistance protein N-terminal" evidence="2">
    <location>
        <begin position="31"/>
        <end position="186"/>
    </location>
</feature>
<dbReference type="InterPro" id="IPR018891">
    <property type="entry name" value="AIPR_C"/>
</dbReference>
<dbReference type="Pfam" id="PF22879">
    <property type="entry name" value="AIPR_N"/>
    <property type="match status" value="1"/>
</dbReference>
<evidence type="ECO:0000313" key="3">
    <source>
        <dbReference type="EMBL" id="MEK7954467.1"/>
    </source>
</evidence>
<dbReference type="EMBL" id="JBBUKT010000021">
    <property type="protein sequence ID" value="MEK7954467.1"/>
    <property type="molecule type" value="Genomic_DNA"/>
</dbReference>
<evidence type="ECO:0000313" key="4">
    <source>
        <dbReference type="Proteomes" id="UP001371305"/>
    </source>
</evidence>
<reference evidence="3 4" key="1">
    <citation type="submission" date="2024-04" db="EMBL/GenBank/DDBJ databases">
        <title>Luteolibacter sp. isolated from soil.</title>
        <authorList>
            <person name="An J."/>
        </authorList>
    </citation>
    <scope>NUCLEOTIDE SEQUENCE [LARGE SCALE GENOMIC DNA]</scope>
    <source>
        <strain evidence="3 4">Y139</strain>
    </source>
</reference>